<protein>
    <submittedName>
        <fullName evidence="2">Uncharacterized protein</fullName>
    </submittedName>
</protein>
<dbReference type="AlphaFoldDB" id="A0A0E9S4X7"/>
<keyword evidence="1" id="KW-1133">Transmembrane helix</keyword>
<feature type="transmembrane region" description="Helical" evidence="1">
    <location>
        <begin position="50"/>
        <end position="71"/>
    </location>
</feature>
<keyword evidence="1" id="KW-0472">Membrane</keyword>
<evidence type="ECO:0000313" key="2">
    <source>
        <dbReference type="EMBL" id="JAH36242.1"/>
    </source>
</evidence>
<sequence length="77" mass="8859">MIIYIVQAKGPWVNSCSPPEIQTWESSLPLSVQHHCHPSAQDPQGFCERFFFFLLCWVFVFRWGGVVVPLVQDSECC</sequence>
<evidence type="ECO:0000256" key="1">
    <source>
        <dbReference type="SAM" id="Phobius"/>
    </source>
</evidence>
<keyword evidence="1" id="KW-0812">Transmembrane</keyword>
<reference evidence="2" key="1">
    <citation type="submission" date="2014-11" db="EMBL/GenBank/DDBJ databases">
        <authorList>
            <person name="Amaro Gonzalez C."/>
        </authorList>
    </citation>
    <scope>NUCLEOTIDE SEQUENCE</scope>
</reference>
<name>A0A0E9S4X7_ANGAN</name>
<organism evidence="2">
    <name type="scientific">Anguilla anguilla</name>
    <name type="common">European freshwater eel</name>
    <name type="synonym">Muraena anguilla</name>
    <dbReference type="NCBI Taxonomy" id="7936"/>
    <lineage>
        <taxon>Eukaryota</taxon>
        <taxon>Metazoa</taxon>
        <taxon>Chordata</taxon>
        <taxon>Craniata</taxon>
        <taxon>Vertebrata</taxon>
        <taxon>Euteleostomi</taxon>
        <taxon>Actinopterygii</taxon>
        <taxon>Neopterygii</taxon>
        <taxon>Teleostei</taxon>
        <taxon>Anguilliformes</taxon>
        <taxon>Anguillidae</taxon>
        <taxon>Anguilla</taxon>
    </lineage>
</organism>
<reference evidence="2" key="2">
    <citation type="journal article" date="2015" name="Fish Shellfish Immunol.">
        <title>Early steps in the European eel (Anguilla anguilla)-Vibrio vulnificus interaction in the gills: Role of the RtxA13 toxin.</title>
        <authorList>
            <person name="Callol A."/>
            <person name="Pajuelo D."/>
            <person name="Ebbesson L."/>
            <person name="Teles M."/>
            <person name="MacKenzie S."/>
            <person name="Amaro C."/>
        </authorList>
    </citation>
    <scope>NUCLEOTIDE SEQUENCE</scope>
</reference>
<accession>A0A0E9S4X7</accession>
<proteinExistence type="predicted"/>
<dbReference type="EMBL" id="GBXM01072335">
    <property type="protein sequence ID" value="JAH36242.1"/>
    <property type="molecule type" value="Transcribed_RNA"/>
</dbReference>